<dbReference type="GeneID" id="77675270"/>
<reference evidence="1 2" key="1">
    <citation type="journal article" date="2014" name="Genome Announc.">
        <title>Genome Sequence of the Microsporidian Species Nematocida sp1 Strain ERTm6 (ATCC PRA-372).</title>
        <authorList>
            <person name="Bakowski M.A."/>
            <person name="Priest M."/>
            <person name="Young S."/>
            <person name="Cuomo C.A."/>
            <person name="Troemel E.R."/>
        </authorList>
    </citation>
    <scope>NUCLEOTIDE SEQUENCE [LARGE SCALE GENOMIC DNA]</scope>
    <source>
        <strain evidence="1 2">ERTm6</strain>
    </source>
</reference>
<keyword evidence="2" id="KW-1185">Reference proteome</keyword>
<dbReference type="Proteomes" id="UP000054524">
    <property type="component" value="Unassembled WGS sequence"/>
</dbReference>
<name>A0A086J502_NEMA1</name>
<proteinExistence type="predicted"/>
<comment type="caution">
    <text evidence="1">The sequence shown here is derived from an EMBL/GenBank/DDBJ whole genome shotgun (WGS) entry which is preliminary data.</text>
</comment>
<accession>A0A086J502</accession>
<evidence type="ECO:0000313" key="2">
    <source>
        <dbReference type="Proteomes" id="UP000054524"/>
    </source>
</evidence>
<dbReference type="HOGENOM" id="CLU_1170914_0_0_1"/>
<gene>
    <name evidence="1" type="ORF">NESG_00297</name>
</gene>
<organism evidence="1 2">
    <name type="scientific">Nematocida ausubeli (strain ATCC PRA-371 / ERTm2)</name>
    <name type="common">Nematode killer fungus</name>
    <dbReference type="NCBI Taxonomy" id="1913371"/>
    <lineage>
        <taxon>Eukaryota</taxon>
        <taxon>Fungi</taxon>
        <taxon>Fungi incertae sedis</taxon>
        <taxon>Microsporidia</taxon>
        <taxon>Nematocida</taxon>
    </lineage>
</organism>
<evidence type="ECO:0000313" key="1">
    <source>
        <dbReference type="EMBL" id="KFG27220.1"/>
    </source>
</evidence>
<dbReference type="EMBL" id="AKIJ01000001">
    <property type="protein sequence ID" value="KFG27220.1"/>
    <property type="molecule type" value="Genomic_DNA"/>
</dbReference>
<dbReference type="AlphaFoldDB" id="A0A086J502"/>
<sequence>MNREVIHHCVCCKEAPSVLLAQSPFCSECFVNRLEKVFFAEVRKSLSHTFRKRERKVLVVLDDNTLASQILKNLTKKSTSATIKYHYCTFTKDENAPCNGYTYIASKENTHNSRVEAAKEYAFNNDFSCILFSHYSVEVAYEILKMITSGNVAQYIEAFKGDNTISVCYPFYAVSYKSIAFFALYTGILDSPAYIKISERKERESQAHGVLIRDLLKNSPASILNLIRIQQRMEDA</sequence>
<protein>
    <submittedName>
        <fullName evidence="1">Uncharacterized protein</fullName>
    </submittedName>
</protein>
<dbReference type="RefSeq" id="XP_052905775.1">
    <property type="nucleotide sequence ID" value="XM_053047950.1"/>
</dbReference>